<comment type="caution">
    <text evidence="2">The sequence shown here is derived from an EMBL/GenBank/DDBJ whole genome shotgun (WGS) entry which is preliminary data.</text>
</comment>
<accession>X1NSD5</accession>
<dbReference type="Gene3D" id="3.40.50.1000">
    <property type="entry name" value="HAD superfamily/HAD-like"/>
    <property type="match status" value="1"/>
</dbReference>
<dbReference type="PANTHER" id="PTHR43520">
    <property type="entry name" value="ATP7, ISOFORM B"/>
    <property type="match status" value="1"/>
</dbReference>
<dbReference type="AlphaFoldDB" id="X1NSD5"/>
<sequence length="46" mass="4807">IIVGTGKGAEHGVLIRSAETLERSHKIRAVLLDKTGSIATVTPPVN</sequence>
<gene>
    <name evidence="2" type="ORF">S06H3_37191</name>
</gene>
<protein>
    <submittedName>
        <fullName evidence="2">Uncharacterized protein</fullName>
    </submittedName>
</protein>
<dbReference type="EMBL" id="BARV01022572">
    <property type="protein sequence ID" value="GAI21569.1"/>
    <property type="molecule type" value="Genomic_DNA"/>
</dbReference>
<evidence type="ECO:0000256" key="1">
    <source>
        <dbReference type="ARBA" id="ARBA00022967"/>
    </source>
</evidence>
<dbReference type="PANTHER" id="PTHR43520:SF8">
    <property type="entry name" value="P-TYPE CU(+) TRANSPORTER"/>
    <property type="match status" value="1"/>
</dbReference>
<feature type="non-terminal residue" evidence="2">
    <location>
        <position position="1"/>
    </location>
</feature>
<organism evidence="2">
    <name type="scientific">marine sediment metagenome</name>
    <dbReference type="NCBI Taxonomy" id="412755"/>
    <lineage>
        <taxon>unclassified sequences</taxon>
        <taxon>metagenomes</taxon>
        <taxon>ecological metagenomes</taxon>
    </lineage>
</organism>
<dbReference type="GO" id="GO:0055070">
    <property type="term" value="P:copper ion homeostasis"/>
    <property type="evidence" value="ECO:0007669"/>
    <property type="project" value="TreeGrafter"/>
</dbReference>
<name>X1NSD5_9ZZZZ</name>
<dbReference type="InterPro" id="IPR023214">
    <property type="entry name" value="HAD_sf"/>
</dbReference>
<evidence type="ECO:0000313" key="2">
    <source>
        <dbReference type="EMBL" id="GAI21569.1"/>
    </source>
</evidence>
<reference evidence="2" key="1">
    <citation type="journal article" date="2014" name="Front. Microbiol.">
        <title>High frequency of phylogenetically diverse reductive dehalogenase-homologous genes in deep subseafloor sedimentary metagenomes.</title>
        <authorList>
            <person name="Kawai M."/>
            <person name="Futagami T."/>
            <person name="Toyoda A."/>
            <person name="Takaki Y."/>
            <person name="Nishi S."/>
            <person name="Hori S."/>
            <person name="Arai W."/>
            <person name="Tsubouchi T."/>
            <person name="Morono Y."/>
            <person name="Uchiyama I."/>
            <person name="Ito T."/>
            <person name="Fujiyama A."/>
            <person name="Inagaki F."/>
            <person name="Takami H."/>
        </authorList>
    </citation>
    <scope>NUCLEOTIDE SEQUENCE</scope>
    <source>
        <strain evidence="2">Expedition CK06-06</strain>
    </source>
</reference>
<dbReference type="GO" id="GO:0005507">
    <property type="term" value="F:copper ion binding"/>
    <property type="evidence" value="ECO:0007669"/>
    <property type="project" value="TreeGrafter"/>
</dbReference>
<dbReference type="GO" id="GO:0043682">
    <property type="term" value="F:P-type divalent copper transporter activity"/>
    <property type="evidence" value="ECO:0007669"/>
    <property type="project" value="TreeGrafter"/>
</dbReference>
<dbReference type="GO" id="GO:0016020">
    <property type="term" value="C:membrane"/>
    <property type="evidence" value="ECO:0007669"/>
    <property type="project" value="TreeGrafter"/>
</dbReference>
<keyword evidence="1" id="KW-1278">Translocase</keyword>
<proteinExistence type="predicted"/>